<feature type="region of interest" description="Disordered" evidence="1">
    <location>
        <begin position="38"/>
        <end position="79"/>
    </location>
</feature>
<keyword evidence="4" id="KW-1185">Reference proteome</keyword>
<dbReference type="Proteomes" id="UP001642464">
    <property type="component" value="Unassembled WGS sequence"/>
</dbReference>
<evidence type="ECO:0008006" key="5">
    <source>
        <dbReference type="Google" id="ProtNLM"/>
    </source>
</evidence>
<organism evidence="2 4">
    <name type="scientific">Durusdinium trenchii</name>
    <dbReference type="NCBI Taxonomy" id="1381693"/>
    <lineage>
        <taxon>Eukaryota</taxon>
        <taxon>Sar</taxon>
        <taxon>Alveolata</taxon>
        <taxon>Dinophyceae</taxon>
        <taxon>Suessiales</taxon>
        <taxon>Symbiodiniaceae</taxon>
        <taxon>Durusdinium</taxon>
    </lineage>
</organism>
<evidence type="ECO:0000313" key="3">
    <source>
        <dbReference type="EMBL" id="CAK9053704.1"/>
    </source>
</evidence>
<protein>
    <recommendedName>
        <fullName evidence="5">Chromosome partitioning protein ParB</fullName>
    </recommendedName>
</protein>
<accession>A0ABP0MUL8</accession>
<dbReference type="EMBL" id="CAXAMM010023492">
    <property type="protein sequence ID" value="CAK9053704.1"/>
    <property type="molecule type" value="Genomic_DNA"/>
</dbReference>
<evidence type="ECO:0000313" key="4">
    <source>
        <dbReference type="Proteomes" id="UP001642464"/>
    </source>
</evidence>
<name>A0ABP0MUL8_9DINO</name>
<evidence type="ECO:0000256" key="1">
    <source>
        <dbReference type="SAM" id="MobiDB-lite"/>
    </source>
</evidence>
<dbReference type="EMBL" id="CAXAMM010023481">
    <property type="protein sequence ID" value="CAK9053694.1"/>
    <property type="molecule type" value="Genomic_DNA"/>
</dbReference>
<feature type="non-terminal residue" evidence="2">
    <location>
        <position position="1"/>
    </location>
</feature>
<comment type="caution">
    <text evidence="2">The sequence shown here is derived from an EMBL/GenBank/DDBJ whole genome shotgun (WGS) entry which is preliminary data.</text>
</comment>
<reference evidence="2 4" key="1">
    <citation type="submission" date="2024-02" db="EMBL/GenBank/DDBJ databases">
        <authorList>
            <person name="Chen Y."/>
            <person name="Shah S."/>
            <person name="Dougan E. K."/>
            <person name="Thang M."/>
            <person name="Chan C."/>
        </authorList>
    </citation>
    <scope>NUCLEOTIDE SEQUENCE [LARGE SCALE GENOMIC DNA]</scope>
</reference>
<feature type="non-terminal residue" evidence="2">
    <location>
        <position position="101"/>
    </location>
</feature>
<proteinExistence type="predicted"/>
<sequence>AVSEQQGWELKRLLSFTKNRLVNRPNRPRDKALRDFMSAIGVEWPENDEQSDDGESQEESAEESLTDTDEEVEPEEIHANRDLVRQLQLLKALEQELEQLA</sequence>
<feature type="compositionally biased region" description="Acidic residues" evidence="1">
    <location>
        <begin position="45"/>
        <end position="74"/>
    </location>
</feature>
<gene>
    <name evidence="2" type="ORF">SCF082_LOCUS29238</name>
    <name evidence="3" type="ORF">SCF082_LOCUS29241</name>
</gene>
<evidence type="ECO:0000313" key="2">
    <source>
        <dbReference type="EMBL" id="CAK9053694.1"/>
    </source>
</evidence>